<evidence type="ECO:0000256" key="4">
    <source>
        <dbReference type="ARBA" id="ARBA00022729"/>
    </source>
</evidence>
<comment type="caution">
    <text evidence="9">The sequence shown here is derived from an EMBL/GenBank/DDBJ whole genome shotgun (WGS) entry which is preliminary data.</text>
</comment>
<dbReference type="GO" id="GO:0004423">
    <property type="term" value="F:iduronate-2-sulfatase activity"/>
    <property type="evidence" value="ECO:0007669"/>
    <property type="project" value="InterPro"/>
</dbReference>
<keyword evidence="4" id="KW-0732">Signal</keyword>
<dbReference type="PANTHER" id="PTHR45953">
    <property type="entry name" value="IDURONATE 2-SULFATASE"/>
    <property type="match status" value="1"/>
</dbReference>
<sequence length="519" mass="58306">MNLNDDTESLSTNERRPKRKRLSSATIAGLLALSGCSQQAEQPAESAATPVSDQTSPAQPYNILMIAVDDLNNWPGAWRGMANTPNIDRLASQGSAFKNAHAVVPACNPSRVALMTGRRPEATGQYRNPGNFRELIGNANLETMPQFFAKQGYETVAAGKIFHKQRGKGKTPLVQSDDASWHRQAVLDIGTGGEKEYRDENGYGKWLEGDYNYDDKPINSYLGRFGIWGPTDIKTEETGDYSVAKYCSDYMQEKHDKPFFLACGLFRPHSAQVAPREYFDMYPLEDIETPPHPEADIQDLPEIAKYNFSSTFAKRVIATDNQWAQAVQGYKASTTFADDMIGVILDGLKGSPYEDNTIVVLWGDHGWQVGQKYRWEKFSLWHQGTNTPMIIKVPGMKAQVIEKPVSLLDIYPTIVKAANLDSVPEYLEGHDLEPLMKDPEASWSNAAVVTYEPNNHSVRREHWNLIQYSDGSIELYDHRNDEDEWHNLASDPQYKGVIDELKQWIPKESKACEEGQCVS</sequence>
<comment type="similarity">
    <text evidence="2">Belongs to the sulfatase family.</text>
</comment>
<evidence type="ECO:0000313" key="9">
    <source>
        <dbReference type="EMBL" id="MCM2678549.1"/>
    </source>
</evidence>
<dbReference type="EMBL" id="JAMQGP010000001">
    <property type="protein sequence ID" value="MCM2678549.1"/>
    <property type="molecule type" value="Genomic_DNA"/>
</dbReference>
<gene>
    <name evidence="9" type="ORF">NAF29_02545</name>
</gene>
<dbReference type="Proteomes" id="UP001165393">
    <property type="component" value="Unassembled WGS sequence"/>
</dbReference>
<keyword evidence="10" id="KW-1185">Reference proteome</keyword>
<dbReference type="InterPro" id="IPR024607">
    <property type="entry name" value="Sulfatase_CS"/>
</dbReference>
<evidence type="ECO:0000256" key="5">
    <source>
        <dbReference type="ARBA" id="ARBA00022801"/>
    </source>
</evidence>
<evidence type="ECO:0000256" key="2">
    <source>
        <dbReference type="ARBA" id="ARBA00008779"/>
    </source>
</evidence>
<dbReference type="InterPro" id="IPR000917">
    <property type="entry name" value="Sulfatase_N"/>
</dbReference>
<accession>A0AA42B6E0</accession>
<evidence type="ECO:0000259" key="8">
    <source>
        <dbReference type="Pfam" id="PF00884"/>
    </source>
</evidence>
<name>A0AA42B6E0_9GAMM</name>
<feature type="region of interest" description="Disordered" evidence="7">
    <location>
        <begin position="1"/>
        <end position="23"/>
    </location>
</feature>
<proteinExistence type="inferred from homology"/>
<dbReference type="PANTHER" id="PTHR45953:SF1">
    <property type="entry name" value="IDURONATE 2-SULFATASE"/>
    <property type="match status" value="1"/>
</dbReference>
<dbReference type="GO" id="GO:0046872">
    <property type="term" value="F:metal ion binding"/>
    <property type="evidence" value="ECO:0007669"/>
    <property type="project" value="UniProtKB-KW"/>
</dbReference>
<evidence type="ECO:0000256" key="7">
    <source>
        <dbReference type="SAM" id="MobiDB-lite"/>
    </source>
</evidence>
<reference evidence="9 10" key="1">
    <citation type="journal article" date="2013" name="Antonie Van Leeuwenhoek">
        <title>Echinimonas agarilytica gen. nov., sp. nov., a new gammaproteobacterium isolated from the sea urchin Strongylocentrotus intermedius.</title>
        <authorList>
            <person name="Nedashkovskaya O.I."/>
            <person name="Stenkova A.M."/>
            <person name="Zhukova N.V."/>
            <person name="Van Trappen S."/>
            <person name="Lee J.S."/>
            <person name="Kim S.B."/>
        </authorList>
    </citation>
    <scope>NUCLEOTIDE SEQUENCE [LARGE SCALE GENOMIC DNA]</scope>
    <source>
        <strain evidence="9 10">KMM 6351</strain>
    </source>
</reference>
<evidence type="ECO:0000256" key="3">
    <source>
        <dbReference type="ARBA" id="ARBA00022723"/>
    </source>
</evidence>
<evidence type="ECO:0000256" key="6">
    <source>
        <dbReference type="ARBA" id="ARBA00022837"/>
    </source>
</evidence>
<dbReference type="GO" id="GO:0005737">
    <property type="term" value="C:cytoplasm"/>
    <property type="evidence" value="ECO:0007669"/>
    <property type="project" value="TreeGrafter"/>
</dbReference>
<evidence type="ECO:0000256" key="1">
    <source>
        <dbReference type="ARBA" id="ARBA00001913"/>
    </source>
</evidence>
<feature type="domain" description="Sulfatase N-terminal" evidence="8">
    <location>
        <begin position="62"/>
        <end position="419"/>
    </location>
</feature>
<dbReference type="Pfam" id="PF00884">
    <property type="entry name" value="Sulfatase"/>
    <property type="match status" value="1"/>
</dbReference>
<dbReference type="RefSeq" id="WP_251259912.1">
    <property type="nucleotide sequence ID" value="NZ_JAMQGP010000001.1"/>
</dbReference>
<comment type="cofactor">
    <cofactor evidence="1">
        <name>Ca(2+)</name>
        <dbReference type="ChEBI" id="CHEBI:29108"/>
    </cofactor>
</comment>
<organism evidence="9 10">
    <name type="scientific">Echinimonas agarilytica</name>
    <dbReference type="NCBI Taxonomy" id="1215918"/>
    <lineage>
        <taxon>Bacteria</taxon>
        <taxon>Pseudomonadati</taxon>
        <taxon>Pseudomonadota</taxon>
        <taxon>Gammaproteobacteria</taxon>
        <taxon>Alteromonadales</taxon>
        <taxon>Echinimonadaceae</taxon>
        <taxon>Echinimonas</taxon>
    </lineage>
</organism>
<dbReference type="CDD" id="cd16030">
    <property type="entry name" value="iduronate-2-sulfatase"/>
    <property type="match status" value="1"/>
</dbReference>
<keyword evidence="6" id="KW-0106">Calcium</keyword>
<dbReference type="InterPro" id="IPR017850">
    <property type="entry name" value="Alkaline_phosphatase_core_sf"/>
</dbReference>
<protein>
    <submittedName>
        <fullName evidence="9">Sulfatase</fullName>
    </submittedName>
</protein>
<dbReference type="PROSITE" id="PS00149">
    <property type="entry name" value="SULFATASE_2"/>
    <property type="match status" value="1"/>
</dbReference>
<dbReference type="AlphaFoldDB" id="A0AA42B6E0"/>
<keyword evidence="5" id="KW-0378">Hydrolase</keyword>
<evidence type="ECO:0000313" key="10">
    <source>
        <dbReference type="Proteomes" id="UP001165393"/>
    </source>
</evidence>
<keyword evidence="3" id="KW-0479">Metal-binding</keyword>
<dbReference type="SUPFAM" id="SSF53649">
    <property type="entry name" value="Alkaline phosphatase-like"/>
    <property type="match status" value="1"/>
</dbReference>
<dbReference type="InterPro" id="IPR035874">
    <property type="entry name" value="IDS"/>
</dbReference>
<dbReference type="Gene3D" id="3.40.720.10">
    <property type="entry name" value="Alkaline Phosphatase, subunit A"/>
    <property type="match status" value="1"/>
</dbReference>